<dbReference type="GO" id="GO:0016829">
    <property type="term" value="F:lyase activity"/>
    <property type="evidence" value="ECO:0007669"/>
    <property type="project" value="UniProtKB-KW"/>
</dbReference>
<comment type="caution">
    <text evidence="1">The sequence shown here is derived from an EMBL/GenBank/DDBJ whole genome shotgun (WGS) entry which is preliminary data.</text>
</comment>
<dbReference type="EMBL" id="JBHTCG010000012">
    <property type="protein sequence ID" value="MFC7384482.1"/>
    <property type="molecule type" value="Genomic_DNA"/>
</dbReference>
<protein>
    <submittedName>
        <fullName evidence="1">Isocitrate lyase/phosphoenolpyruvate mutase family protein</fullName>
    </submittedName>
</protein>
<reference evidence="2" key="1">
    <citation type="journal article" date="2019" name="Int. J. Syst. Evol. Microbiol.">
        <title>The Global Catalogue of Microorganisms (GCM) 10K type strain sequencing project: providing services to taxonomists for standard genome sequencing and annotation.</title>
        <authorList>
            <consortium name="The Broad Institute Genomics Platform"/>
            <consortium name="The Broad Institute Genome Sequencing Center for Infectious Disease"/>
            <person name="Wu L."/>
            <person name="Ma J."/>
        </authorList>
    </citation>
    <scope>NUCLEOTIDE SEQUENCE [LARGE SCALE GENOMIC DNA]</scope>
    <source>
        <strain evidence="2">CECT 7649</strain>
    </source>
</reference>
<dbReference type="Gene3D" id="3.20.20.60">
    <property type="entry name" value="Phosphoenolpyruvate-binding domains"/>
    <property type="match status" value="1"/>
</dbReference>
<accession>A0ABW2P4B6</accession>
<evidence type="ECO:0000313" key="1">
    <source>
        <dbReference type="EMBL" id="MFC7384482.1"/>
    </source>
</evidence>
<dbReference type="Pfam" id="PF13714">
    <property type="entry name" value="PEP_mutase"/>
    <property type="match status" value="1"/>
</dbReference>
<dbReference type="CDD" id="cd00377">
    <property type="entry name" value="ICL_PEPM"/>
    <property type="match status" value="1"/>
</dbReference>
<organism evidence="1 2">
    <name type="scientific">Sphaerisporangium rhizosphaerae</name>
    <dbReference type="NCBI Taxonomy" id="2269375"/>
    <lineage>
        <taxon>Bacteria</taxon>
        <taxon>Bacillati</taxon>
        <taxon>Actinomycetota</taxon>
        <taxon>Actinomycetes</taxon>
        <taxon>Streptosporangiales</taxon>
        <taxon>Streptosporangiaceae</taxon>
        <taxon>Sphaerisporangium</taxon>
    </lineage>
</organism>
<name>A0ABW2P4B6_9ACTN</name>
<keyword evidence="2" id="KW-1185">Reference proteome</keyword>
<dbReference type="PANTHER" id="PTHR42905">
    <property type="entry name" value="PHOSPHOENOLPYRUVATE CARBOXYLASE"/>
    <property type="match status" value="1"/>
</dbReference>
<dbReference type="InterPro" id="IPR039556">
    <property type="entry name" value="ICL/PEPM"/>
</dbReference>
<keyword evidence="1" id="KW-0456">Lyase</keyword>
<dbReference type="RefSeq" id="WP_380828253.1">
    <property type="nucleotide sequence ID" value="NZ_JBHTCG010000012.1"/>
</dbReference>
<proteinExistence type="predicted"/>
<gene>
    <name evidence="1" type="ORF">ACFQSB_19885</name>
</gene>
<sequence>MNAKIDRFEEFRALHHGERPLFLPNAWDHASAAALVARGFTALGTTSLGVAAAAGKPDAAGVTREDTMRLAAGLARLPALISVDVEGGFSEDPCEVAALAAELAEAGVAGLNIEDGRPGGTLAGRDRQCALIAAIKDAVPGLFVNARTDVFWFAATEPSWSGDPEGARRGPLAVALERVRAYRDAGADGVFVPGAGDEPAIAALAAGVDAPLNILFTPGGPSVARLGELGVRRVSCGSLLFRAALHNAVELAWAAAHEEVVAAGLPSYAQAQALAGAFG</sequence>
<dbReference type="InterPro" id="IPR040442">
    <property type="entry name" value="Pyrv_kinase-like_dom_sf"/>
</dbReference>
<dbReference type="SUPFAM" id="SSF51621">
    <property type="entry name" value="Phosphoenolpyruvate/pyruvate domain"/>
    <property type="match status" value="1"/>
</dbReference>
<evidence type="ECO:0000313" key="2">
    <source>
        <dbReference type="Proteomes" id="UP001596496"/>
    </source>
</evidence>
<dbReference type="Proteomes" id="UP001596496">
    <property type="component" value="Unassembled WGS sequence"/>
</dbReference>
<dbReference type="PANTHER" id="PTHR42905:SF16">
    <property type="entry name" value="CARBOXYPHOSPHONOENOLPYRUVATE PHOSPHONOMUTASE-LIKE PROTEIN (AFU_ORTHOLOGUE AFUA_5G07230)"/>
    <property type="match status" value="1"/>
</dbReference>
<dbReference type="InterPro" id="IPR015813">
    <property type="entry name" value="Pyrv/PenolPyrv_kinase-like_dom"/>
</dbReference>